<name>A0A0E9S4P3_ANGAN</name>
<sequence>MWFCLYCAPSDVLGELILKALFSFWYLILLFVICLLSRSWTFFNLHLIYNCTDY</sequence>
<evidence type="ECO:0000313" key="2">
    <source>
        <dbReference type="EMBL" id="JAH36226.1"/>
    </source>
</evidence>
<evidence type="ECO:0000256" key="1">
    <source>
        <dbReference type="SAM" id="Phobius"/>
    </source>
</evidence>
<keyword evidence="1" id="KW-0472">Membrane</keyword>
<proteinExistence type="predicted"/>
<keyword evidence="1" id="KW-1133">Transmembrane helix</keyword>
<dbReference type="AlphaFoldDB" id="A0A0E9S4P3"/>
<accession>A0A0E9S4P3</accession>
<protein>
    <submittedName>
        <fullName evidence="2">Uncharacterized protein</fullName>
    </submittedName>
</protein>
<reference evidence="2" key="1">
    <citation type="submission" date="2014-11" db="EMBL/GenBank/DDBJ databases">
        <authorList>
            <person name="Amaro Gonzalez C."/>
        </authorList>
    </citation>
    <scope>NUCLEOTIDE SEQUENCE</scope>
</reference>
<keyword evidence="1" id="KW-0812">Transmembrane</keyword>
<reference evidence="2" key="2">
    <citation type="journal article" date="2015" name="Fish Shellfish Immunol.">
        <title>Early steps in the European eel (Anguilla anguilla)-Vibrio vulnificus interaction in the gills: Role of the RtxA13 toxin.</title>
        <authorList>
            <person name="Callol A."/>
            <person name="Pajuelo D."/>
            <person name="Ebbesson L."/>
            <person name="Teles M."/>
            <person name="MacKenzie S."/>
            <person name="Amaro C."/>
        </authorList>
    </citation>
    <scope>NUCLEOTIDE SEQUENCE</scope>
</reference>
<feature type="transmembrane region" description="Helical" evidence="1">
    <location>
        <begin position="16"/>
        <end position="36"/>
    </location>
</feature>
<dbReference type="EMBL" id="GBXM01072351">
    <property type="protein sequence ID" value="JAH36226.1"/>
    <property type="molecule type" value="Transcribed_RNA"/>
</dbReference>
<organism evidence="2">
    <name type="scientific">Anguilla anguilla</name>
    <name type="common">European freshwater eel</name>
    <name type="synonym">Muraena anguilla</name>
    <dbReference type="NCBI Taxonomy" id="7936"/>
    <lineage>
        <taxon>Eukaryota</taxon>
        <taxon>Metazoa</taxon>
        <taxon>Chordata</taxon>
        <taxon>Craniata</taxon>
        <taxon>Vertebrata</taxon>
        <taxon>Euteleostomi</taxon>
        <taxon>Actinopterygii</taxon>
        <taxon>Neopterygii</taxon>
        <taxon>Teleostei</taxon>
        <taxon>Anguilliformes</taxon>
        <taxon>Anguillidae</taxon>
        <taxon>Anguilla</taxon>
    </lineage>
</organism>